<dbReference type="Proteomes" id="UP000824890">
    <property type="component" value="Unassembled WGS sequence"/>
</dbReference>
<feature type="compositionally biased region" description="Polar residues" evidence="1">
    <location>
        <begin position="142"/>
        <end position="156"/>
    </location>
</feature>
<feature type="region of interest" description="Disordered" evidence="1">
    <location>
        <begin position="626"/>
        <end position="650"/>
    </location>
</feature>
<sequence>MDDDDLQVSLKLSVGERIVISSLPLWCIKREPSLVPEWLRSSGNGSGVGNKSHIQSSSARSDNNKSRNPRAETDVDSVRSPLIDRSSSTDARRRFSNGSTKNAYRNFNVQRRGKDRRMERDRPSYIDPWDRDSRFPFGTFLNGRNQEQSRRSNSMTTRKHDDYLAQGFTNATSSRDFPRLKTEEGNEGDPDAVKISSSDLSLAVQSLSVGDSGITAGEGWASAPAEVPNDIKKSGSDSDITSNTLTGQTRNMAEALLQPPRTGAFPQGYSMIKRLEDQALKLIPVVPSAPKGSVSMTKPMVRSGAVGLASFRNTHKHSSMLLGNIHSNYGKPDSKLVILNPAGKESGGPSRITNSVAAGFQMIAAPSAPFITSVAQTQSRNAFYSALKKKTSTNISTSSCIFPSVEEKSDISKELVASNPSSHKKLKPSLMKKLPIIKEATEDATLSSSGNGSGVGNKSHIQSSSARSDNNKSRNPRAETDVDSVRSPLIDRSSSTDARRRFSNGSTKNAYRNFNVQRRGKDRRMERDRPSYIDPWDRDSRFPFGTFLNGRNQEQSRRSNSMTTRKHDDYLAQGFTNATSSRDFPRLKTEEGNEGDPDAVKISSSDLSLAVQSLSVGDSGITAGEGWASAPAEVPNDIKKSGSDSDITSNTLTGQTRNMAEALLQPPRTGAFPQGYSMIKRLEDQALKLIPVVPSAPKGSVSMTKPMVRSGAVGLASFRNTHKHSSMLLGNIHSNYGKPDSKLVILNPAGKESGGPSRITNSVAAGFQMIAAPSAPFITSVAQTQSRNAFYSALKKKTSTNISTSSCIFPSVEEKSDISKELVASNPSSHKKLKPSLMKKLPIIKEATEDATLSSLL</sequence>
<comment type="caution">
    <text evidence="2">The sequence shown here is derived from an EMBL/GenBank/DDBJ whole genome shotgun (WGS) entry which is preliminary data.</text>
</comment>
<feature type="region of interest" description="Disordered" evidence="1">
    <location>
        <begin position="42"/>
        <end position="193"/>
    </location>
</feature>
<evidence type="ECO:0000256" key="1">
    <source>
        <dbReference type="SAM" id="MobiDB-lite"/>
    </source>
</evidence>
<evidence type="ECO:0000313" key="2">
    <source>
        <dbReference type="EMBL" id="KAH0890329.1"/>
    </source>
</evidence>
<accession>A0ABQ8ACR9</accession>
<reference evidence="2 3" key="1">
    <citation type="submission" date="2021-05" db="EMBL/GenBank/DDBJ databases">
        <title>Genome Assembly of Synthetic Allotetraploid Brassica napus Reveals Homoeologous Exchanges between Subgenomes.</title>
        <authorList>
            <person name="Davis J.T."/>
        </authorList>
    </citation>
    <scope>NUCLEOTIDE SEQUENCE [LARGE SCALE GENOMIC DNA]</scope>
    <source>
        <strain evidence="3">cv. Da-Ae</strain>
        <tissue evidence="2">Seedling</tissue>
    </source>
</reference>
<evidence type="ECO:0000313" key="3">
    <source>
        <dbReference type="Proteomes" id="UP000824890"/>
    </source>
</evidence>
<feature type="compositionally biased region" description="Polar residues" evidence="1">
    <location>
        <begin position="549"/>
        <end position="563"/>
    </location>
</feature>
<protein>
    <submittedName>
        <fullName evidence="2">Uncharacterized protein</fullName>
    </submittedName>
</protein>
<dbReference type="EMBL" id="JAGKQM010000013">
    <property type="protein sequence ID" value="KAH0890329.1"/>
    <property type="molecule type" value="Genomic_DNA"/>
</dbReference>
<feature type="compositionally biased region" description="Polar residues" evidence="1">
    <location>
        <begin position="96"/>
        <end position="109"/>
    </location>
</feature>
<gene>
    <name evidence="2" type="ORF">HID58_052758</name>
</gene>
<dbReference type="PANTHER" id="PTHR34112">
    <property type="entry name" value="C-JUN-AMINO-TERMINAL KINASE-INTERACTING PROTEIN"/>
    <property type="match status" value="1"/>
</dbReference>
<dbReference type="PANTHER" id="PTHR34112:SF17">
    <property type="match status" value="1"/>
</dbReference>
<organism evidence="2 3">
    <name type="scientific">Brassica napus</name>
    <name type="common">Rape</name>
    <dbReference type="NCBI Taxonomy" id="3708"/>
    <lineage>
        <taxon>Eukaryota</taxon>
        <taxon>Viridiplantae</taxon>
        <taxon>Streptophyta</taxon>
        <taxon>Embryophyta</taxon>
        <taxon>Tracheophyta</taxon>
        <taxon>Spermatophyta</taxon>
        <taxon>Magnoliopsida</taxon>
        <taxon>eudicotyledons</taxon>
        <taxon>Gunneridae</taxon>
        <taxon>Pentapetalae</taxon>
        <taxon>rosids</taxon>
        <taxon>malvids</taxon>
        <taxon>Brassicales</taxon>
        <taxon>Brassicaceae</taxon>
        <taxon>Brassiceae</taxon>
        <taxon>Brassica</taxon>
    </lineage>
</organism>
<feature type="compositionally biased region" description="Basic and acidic residues" evidence="1">
    <location>
        <begin position="62"/>
        <end position="77"/>
    </location>
</feature>
<feature type="compositionally biased region" description="Basic and acidic residues" evidence="1">
    <location>
        <begin position="469"/>
        <end position="484"/>
    </location>
</feature>
<feature type="compositionally biased region" description="Polar residues" evidence="1">
    <location>
        <begin position="503"/>
        <end position="516"/>
    </location>
</feature>
<keyword evidence="3" id="KW-1185">Reference proteome</keyword>
<feature type="region of interest" description="Disordered" evidence="1">
    <location>
        <begin position="443"/>
        <end position="600"/>
    </location>
</feature>
<name>A0ABQ8ACR9_BRANA</name>
<feature type="region of interest" description="Disordered" evidence="1">
    <location>
        <begin position="219"/>
        <end position="243"/>
    </location>
</feature>
<proteinExistence type="predicted"/>
<feature type="compositionally biased region" description="Basic and acidic residues" evidence="1">
    <location>
        <begin position="523"/>
        <end position="541"/>
    </location>
</feature>
<feature type="compositionally biased region" description="Basic and acidic residues" evidence="1">
    <location>
        <begin position="116"/>
        <end position="134"/>
    </location>
</feature>
<feature type="compositionally biased region" description="Polar residues" evidence="1">
    <location>
        <begin position="459"/>
        <end position="468"/>
    </location>
</feature>